<feature type="domain" description="Acylphosphatase-like" evidence="8">
    <location>
        <begin position="3"/>
        <end position="89"/>
    </location>
</feature>
<feature type="active site" evidence="5">
    <location>
        <position position="36"/>
    </location>
</feature>
<evidence type="ECO:0000256" key="2">
    <source>
        <dbReference type="ARBA" id="ARBA00012150"/>
    </source>
</evidence>
<dbReference type="PROSITE" id="PS00150">
    <property type="entry name" value="ACYLPHOSPHATASE_1"/>
    <property type="match status" value="1"/>
</dbReference>
<name>A0A9X8MQK8_9ACTN</name>
<reference evidence="10" key="1">
    <citation type="submission" date="2016-11" db="EMBL/GenBank/DDBJ databases">
        <authorList>
            <person name="Jaros S."/>
            <person name="Januszkiewicz K."/>
            <person name="Wedrychowicz H."/>
        </authorList>
    </citation>
    <scope>NUCLEOTIDE SEQUENCE [LARGE SCALE GENOMIC DNA]</scope>
    <source>
        <strain evidence="10">CGMCC 4.3555</strain>
    </source>
</reference>
<dbReference type="AlphaFoldDB" id="A0A9X8MQK8"/>
<dbReference type="InterPro" id="IPR020456">
    <property type="entry name" value="Acylphosphatase"/>
</dbReference>
<dbReference type="GO" id="GO:0003998">
    <property type="term" value="F:acylphosphatase activity"/>
    <property type="evidence" value="ECO:0007669"/>
    <property type="project" value="UniProtKB-EC"/>
</dbReference>
<dbReference type="PANTHER" id="PTHR47268">
    <property type="entry name" value="ACYLPHOSPHATASE"/>
    <property type="match status" value="1"/>
</dbReference>
<organism evidence="9 10">
    <name type="scientific">Streptomyces yunnanensis</name>
    <dbReference type="NCBI Taxonomy" id="156453"/>
    <lineage>
        <taxon>Bacteria</taxon>
        <taxon>Bacillati</taxon>
        <taxon>Actinomycetota</taxon>
        <taxon>Actinomycetes</taxon>
        <taxon>Kitasatosporales</taxon>
        <taxon>Streptomycetaceae</taxon>
        <taxon>Streptomyces</taxon>
    </lineage>
</organism>
<evidence type="ECO:0000313" key="10">
    <source>
        <dbReference type="Proteomes" id="UP000184388"/>
    </source>
</evidence>
<accession>A0A9X8MQK8</accession>
<evidence type="ECO:0000259" key="8">
    <source>
        <dbReference type="PROSITE" id="PS51160"/>
    </source>
</evidence>
<comment type="similarity">
    <text evidence="1 7">Belongs to the acylphosphatase family.</text>
</comment>
<dbReference type="RefSeq" id="WP_208622166.1">
    <property type="nucleotide sequence ID" value="NZ_FRBK01000004.1"/>
</dbReference>
<evidence type="ECO:0000256" key="3">
    <source>
        <dbReference type="ARBA" id="ARBA00015991"/>
    </source>
</evidence>
<feature type="active site" evidence="5">
    <location>
        <position position="18"/>
    </location>
</feature>
<evidence type="ECO:0000256" key="5">
    <source>
        <dbReference type="PROSITE-ProRule" id="PRU00520"/>
    </source>
</evidence>
<evidence type="ECO:0000313" key="9">
    <source>
        <dbReference type="EMBL" id="SHL45317.1"/>
    </source>
</evidence>
<sequence length="93" mass="10209">MVRKHVIVSGRVQGVFFRDTCRQNAVAQGVTGWVRNLPGGDVEAVFEGPEDPVTRMVDWAHQGPPAAAVTEVEVRDEEPERLSGFEVLPTPRA</sequence>
<evidence type="ECO:0000256" key="4">
    <source>
        <dbReference type="ARBA" id="ARBA00047645"/>
    </source>
</evidence>
<dbReference type="Proteomes" id="UP000184388">
    <property type="component" value="Unassembled WGS sequence"/>
</dbReference>
<evidence type="ECO:0000256" key="7">
    <source>
        <dbReference type="RuleBase" id="RU004168"/>
    </source>
</evidence>
<comment type="caution">
    <text evidence="9">The sequence shown here is derived from an EMBL/GenBank/DDBJ whole genome shotgun (WGS) entry which is preliminary data.</text>
</comment>
<dbReference type="EMBL" id="FRBK01000004">
    <property type="protein sequence ID" value="SHL45317.1"/>
    <property type="molecule type" value="Genomic_DNA"/>
</dbReference>
<dbReference type="PANTHER" id="PTHR47268:SF4">
    <property type="entry name" value="ACYLPHOSPHATASE"/>
    <property type="match status" value="1"/>
</dbReference>
<keyword evidence="5 6" id="KW-0378">Hydrolase</keyword>
<evidence type="ECO:0000256" key="1">
    <source>
        <dbReference type="ARBA" id="ARBA00005614"/>
    </source>
</evidence>
<dbReference type="PRINTS" id="PR00112">
    <property type="entry name" value="ACYLPHPHTASE"/>
</dbReference>
<evidence type="ECO:0000256" key="6">
    <source>
        <dbReference type="RuleBase" id="RU000553"/>
    </source>
</evidence>
<dbReference type="PROSITE" id="PS00151">
    <property type="entry name" value="ACYLPHOSPHATASE_2"/>
    <property type="match status" value="1"/>
</dbReference>
<dbReference type="InterPro" id="IPR036046">
    <property type="entry name" value="Acylphosphatase-like_dom_sf"/>
</dbReference>
<dbReference type="InterPro" id="IPR001792">
    <property type="entry name" value="Acylphosphatase-like_dom"/>
</dbReference>
<protein>
    <recommendedName>
        <fullName evidence="3 5">Acylphosphatase</fullName>
        <ecNumber evidence="2 5">3.6.1.7</ecNumber>
    </recommendedName>
</protein>
<dbReference type="InterPro" id="IPR017968">
    <property type="entry name" value="Acylphosphatase_CS"/>
</dbReference>
<dbReference type="EC" id="3.6.1.7" evidence="2 5"/>
<dbReference type="Pfam" id="PF00708">
    <property type="entry name" value="Acylphosphatase"/>
    <property type="match status" value="1"/>
</dbReference>
<comment type="catalytic activity">
    <reaction evidence="4 5 6">
        <text>an acyl phosphate + H2O = a carboxylate + phosphate + H(+)</text>
        <dbReference type="Rhea" id="RHEA:14965"/>
        <dbReference type="ChEBI" id="CHEBI:15377"/>
        <dbReference type="ChEBI" id="CHEBI:15378"/>
        <dbReference type="ChEBI" id="CHEBI:29067"/>
        <dbReference type="ChEBI" id="CHEBI:43474"/>
        <dbReference type="ChEBI" id="CHEBI:59918"/>
        <dbReference type="EC" id="3.6.1.7"/>
    </reaction>
</comment>
<gene>
    <name evidence="9" type="ORF">SAMN05216268_104350</name>
</gene>
<proteinExistence type="inferred from homology"/>
<dbReference type="SUPFAM" id="SSF54975">
    <property type="entry name" value="Acylphosphatase/BLUF domain-like"/>
    <property type="match status" value="1"/>
</dbReference>
<dbReference type="PROSITE" id="PS51160">
    <property type="entry name" value="ACYLPHOSPHATASE_3"/>
    <property type="match status" value="1"/>
</dbReference>
<dbReference type="Gene3D" id="3.30.70.100">
    <property type="match status" value="1"/>
</dbReference>